<dbReference type="GeneID" id="25318528"/>
<dbReference type="Proteomes" id="UP000053958">
    <property type="component" value="Unassembled WGS sequence"/>
</dbReference>
<dbReference type="InterPro" id="IPR036928">
    <property type="entry name" value="AS_sf"/>
</dbReference>
<evidence type="ECO:0000313" key="3">
    <source>
        <dbReference type="Proteomes" id="UP000053958"/>
    </source>
</evidence>
<protein>
    <submittedName>
        <fullName evidence="2">Amidase</fullName>
    </submittedName>
</protein>
<dbReference type="SUPFAM" id="SSF75304">
    <property type="entry name" value="Amidase signature (AS) enzymes"/>
    <property type="match status" value="1"/>
</dbReference>
<reference evidence="2 3" key="1">
    <citation type="submission" date="2015-04" db="EMBL/GenBank/DDBJ databases">
        <authorList>
            <person name="Heijne W.H."/>
            <person name="Fedorova N.D."/>
            <person name="Nierman W.C."/>
            <person name="Vollebregt A.W."/>
            <person name="Zhao Z."/>
            <person name="Wu L."/>
            <person name="Kumar M."/>
            <person name="Stam H."/>
            <person name="van den Berg M.A."/>
            <person name="Pel H.J."/>
        </authorList>
    </citation>
    <scope>NUCLEOTIDE SEQUENCE [LARGE SCALE GENOMIC DNA]</scope>
    <source>
        <strain evidence="2 3">CBS 393.64</strain>
    </source>
</reference>
<dbReference type="STRING" id="1408163.A0A0F4YPM6"/>
<sequence>MHIRELTIARFHDALRAGQTTCHAVTAAYLRRISAYDPVLKALICVNKNALDAARQKDVETAAILARNDRKLPPLHGVPLILKDTYGTKDMPTTAGCRALSSLQTKDDAFVVRKLRVAGAIILAKANLHELSMQGITVSSLGGQTRNPYDLSRTPGGSSGGTAAALAANLGLGGCGGDTMNSLRSPASACAIVGFRPTAGQVSRSGTVPVAHTQDAVGPMARTVQDVRVLFEVMRGEDPADPITLSAERDAAAATTTTPRRRYRIGVLDTYFGQESGSDKAEISTVNKTVLHALDKGRQHGLVELVHVSLPADCDVASLLASTDVQSYEFREAIDSFLQSDFIQHTPHKTLESISRHEGGYLREAMSQSFFETLLQSDTFNTSSPEYGVRLRRIAKLKESLADCFRRFGLDALAYPHQRVLVSRIGPMNNQPGRNGILAALTGRPAICIPDPDSTSDSALGVPIGLEFLGQPWKDFELLDLAERFEEVLQARKDPEEVLRSAVPATAAEAAAAAAAAAEVLA</sequence>
<dbReference type="Gene3D" id="3.90.1300.10">
    <property type="entry name" value="Amidase signature (AS) domain"/>
    <property type="match status" value="1"/>
</dbReference>
<organism evidence="2 3">
    <name type="scientific">Rasamsonia emersonii (strain ATCC 16479 / CBS 393.64 / IMI 116815)</name>
    <dbReference type="NCBI Taxonomy" id="1408163"/>
    <lineage>
        <taxon>Eukaryota</taxon>
        <taxon>Fungi</taxon>
        <taxon>Dikarya</taxon>
        <taxon>Ascomycota</taxon>
        <taxon>Pezizomycotina</taxon>
        <taxon>Eurotiomycetes</taxon>
        <taxon>Eurotiomycetidae</taxon>
        <taxon>Eurotiales</taxon>
        <taxon>Trichocomaceae</taxon>
        <taxon>Rasamsonia</taxon>
    </lineage>
</organism>
<dbReference type="PANTHER" id="PTHR42678">
    <property type="entry name" value="AMIDASE"/>
    <property type="match status" value="1"/>
</dbReference>
<gene>
    <name evidence="2" type="ORF">T310_6216</name>
</gene>
<dbReference type="RefSeq" id="XP_013326403.1">
    <property type="nucleotide sequence ID" value="XM_013470949.1"/>
</dbReference>
<dbReference type="InterPro" id="IPR023631">
    <property type="entry name" value="Amidase_dom"/>
</dbReference>
<evidence type="ECO:0000313" key="2">
    <source>
        <dbReference type="EMBL" id="KKA19791.1"/>
    </source>
</evidence>
<dbReference type="PANTHER" id="PTHR42678:SF5">
    <property type="entry name" value="GLUTAMYL-TRNA(GLN) AMIDOTRANSFERASE SUBUNIT A"/>
    <property type="match status" value="1"/>
</dbReference>
<accession>A0A0F4YPM6</accession>
<name>A0A0F4YPM6_RASE3</name>
<comment type="caution">
    <text evidence="2">The sequence shown here is derived from an EMBL/GenBank/DDBJ whole genome shotgun (WGS) entry which is preliminary data.</text>
</comment>
<keyword evidence="3" id="KW-1185">Reference proteome</keyword>
<dbReference type="OrthoDB" id="566138at2759"/>
<dbReference type="Pfam" id="PF01425">
    <property type="entry name" value="Amidase"/>
    <property type="match status" value="1"/>
</dbReference>
<evidence type="ECO:0000259" key="1">
    <source>
        <dbReference type="Pfam" id="PF01425"/>
    </source>
</evidence>
<feature type="domain" description="Amidase" evidence="1">
    <location>
        <begin position="25"/>
        <end position="479"/>
    </location>
</feature>
<dbReference type="AlphaFoldDB" id="A0A0F4YPM6"/>
<proteinExistence type="predicted"/>
<dbReference type="EMBL" id="LASV01000316">
    <property type="protein sequence ID" value="KKA19791.1"/>
    <property type="molecule type" value="Genomic_DNA"/>
</dbReference>